<accession>Q5FMC5</accession>
<gene>
    <name evidence="1" type="ordered locus">LBA0256</name>
</gene>
<organism evidence="2">
    <name type="scientific">Lactobacillus acidophilus (strain ATCC 700396 / NCK56 / N2 / NCFM)</name>
    <dbReference type="NCBI Taxonomy" id="272621"/>
    <lineage>
        <taxon>Bacteria</taxon>
        <taxon>Bacillati</taxon>
        <taxon>Bacillota</taxon>
        <taxon>Bacilli</taxon>
        <taxon>Lactobacillales</taxon>
        <taxon>Lactobacillaceae</taxon>
        <taxon>Lactobacillus</taxon>
    </lineage>
</organism>
<evidence type="ECO:0000313" key="1">
    <source>
        <dbReference type="EMBL" id="AAV42149.1"/>
    </source>
</evidence>
<dbReference type="Proteomes" id="UP000006381">
    <property type="component" value="Chromosome"/>
</dbReference>
<dbReference type="PATRIC" id="fig|272621.13.peg.243"/>
<reference evidence="1 2" key="1">
    <citation type="journal article" date="2005" name="Proc. Natl. Acad. Sci. U.S.A.">
        <title>Complete genome sequence of the probiotic lactic acid bacterium Lactobacillus acidophilus NCFM.</title>
        <authorList>
            <person name="Altermann E."/>
            <person name="Russell W.M."/>
            <person name="Azcarate-Peril M.A."/>
            <person name="Barrangou R."/>
            <person name="Buck B.L."/>
            <person name="McAuliffe O."/>
            <person name="Souther N."/>
            <person name="Dobson A."/>
            <person name="Duong T."/>
            <person name="Callanan M."/>
            <person name="Lick S."/>
            <person name="Hamrick A."/>
            <person name="Cano R."/>
            <person name="Klaenhammer T.R."/>
        </authorList>
    </citation>
    <scope>NUCLEOTIDE SEQUENCE [LARGE SCALE GENOMIC DNA]</scope>
    <source>
        <strain evidence="2">ATCC 700396 / NCK56 / N2 / NCFM</strain>
    </source>
</reference>
<evidence type="ECO:0000313" key="2">
    <source>
        <dbReference type="Proteomes" id="UP000006381"/>
    </source>
</evidence>
<proteinExistence type="predicted"/>
<protein>
    <submittedName>
        <fullName evidence="1">Uncharacterized protein</fullName>
    </submittedName>
</protein>
<dbReference type="STRING" id="272621.LBA0256"/>
<dbReference type="BioCyc" id="LACI272621:G1G49-247-MONOMER"/>
<dbReference type="KEGG" id="lac:LBA0256"/>
<dbReference type="HOGENOM" id="CLU_2807122_0_0_9"/>
<dbReference type="eggNOG" id="COG0846">
    <property type="taxonomic scope" value="Bacteria"/>
</dbReference>
<sequence>MYLELGVGMNTPVIIKYPFWKWTLDNSDAKFVTIDANQIMYPDQIKTRTLAIKGDIDLVLGNLQKLDC</sequence>
<dbReference type="EMBL" id="CP000033">
    <property type="protein sequence ID" value="AAV42149.1"/>
    <property type="molecule type" value="Genomic_DNA"/>
</dbReference>
<dbReference type="AlphaFoldDB" id="Q5FMC5"/>
<keyword evidence="2" id="KW-1185">Reference proteome</keyword>
<dbReference type="OrthoDB" id="394960at2"/>
<name>Q5FMC5_LACAC</name>